<feature type="transmembrane region" description="Helical" evidence="2">
    <location>
        <begin position="257"/>
        <end position="280"/>
    </location>
</feature>
<dbReference type="RefSeq" id="WP_184536977.1">
    <property type="nucleotide sequence ID" value="NZ_JACHJW010000001.1"/>
</dbReference>
<gene>
    <name evidence="3" type="ORF">FHR38_005107</name>
</gene>
<name>A0A7W7SUW7_9ACTN</name>
<dbReference type="AlphaFoldDB" id="A0A7W7SUW7"/>
<keyword evidence="2" id="KW-1133">Transmembrane helix</keyword>
<sequence>MASFDEYAALARQLHELRRAEERTAAATSQRHDVLVAGADQLGQRLAAQRQRLHQIAQAIGEPPPALEVDLRPVAGPGPTGWSGVPGQAMPPGQPPPSPGGPYPVLPAPEPHPALPGPGAHPALPVAPTRLALPADPAQHPGRQPASPTQLPGQRPAPPASAPAGAAPSAGPVPAPRPAPVDPAQALELARRAADAADQSAMRAETMAQQPPLLPGWSPIARALVIYGGFALLAVAMGVLLFHQLDTRAEKEDFGRWFSAIAWAGGGLPTLAFFAGYLVLNVWGKPRMAVGKQPSAHLRIGFLICFVVVPLAACVLGAFPVLAEGPGG</sequence>
<feature type="transmembrane region" description="Helical" evidence="2">
    <location>
        <begin position="300"/>
        <end position="323"/>
    </location>
</feature>
<evidence type="ECO:0000256" key="2">
    <source>
        <dbReference type="SAM" id="Phobius"/>
    </source>
</evidence>
<feature type="compositionally biased region" description="Pro residues" evidence="1">
    <location>
        <begin position="92"/>
        <end position="116"/>
    </location>
</feature>
<feature type="compositionally biased region" description="Low complexity" evidence="1">
    <location>
        <begin position="117"/>
        <end position="128"/>
    </location>
</feature>
<dbReference type="EMBL" id="JACHJW010000001">
    <property type="protein sequence ID" value="MBB4961374.1"/>
    <property type="molecule type" value="Genomic_DNA"/>
</dbReference>
<protein>
    <submittedName>
        <fullName evidence="3">Uncharacterized protein</fullName>
    </submittedName>
</protein>
<reference evidence="3 4" key="1">
    <citation type="submission" date="2020-08" db="EMBL/GenBank/DDBJ databases">
        <title>Sequencing the genomes of 1000 actinobacteria strains.</title>
        <authorList>
            <person name="Klenk H.-P."/>
        </authorList>
    </citation>
    <scope>NUCLEOTIDE SEQUENCE [LARGE SCALE GENOMIC DNA]</scope>
    <source>
        <strain evidence="3 4">DSM 45886</strain>
    </source>
</reference>
<keyword evidence="4" id="KW-1185">Reference proteome</keyword>
<organism evidence="3 4">
    <name type="scientific">Micromonospora polyrhachis</name>
    <dbReference type="NCBI Taxonomy" id="1282883"/>
    <lineage>
        <taxon>Bacteria</taxon>
        <taxon>Bacillati</taxon>
        <taxon>Actinomycetota</taxon>
        <taxon>Actinomycetes</taxon>
        <taxon>Micromonosporales</taxon>
        <taxon>Micromonosporaceae</taxon>
        <taxon>Micromonospora</taxon>
    </lineage>
</organism>
<evidence type="ECO:0000256" key="1">
    <source>
        <dbReference type="SAM" id="MobiDB-lite"/>
    </source>
</evidence>
<accession>A0A7W7SUW7</accession>
<comment type="caution">
    <text evidence="3">The sequence shown here is derived from an EMBL/GenBank/DDBJ whole genome shotgun (WGS) entry which is preliminary data.</text>
</comment>
<proteinExistence type="predicted"/>
<evidence type="ECO:0000313" key="4">
    <source>
        <dbReference type="Proteomes" id="UP000578819"/>
    </source>
</evidence>
<evidence type="ECO:0000313" key="3">
    <source>
        <dbReference type="EMBL" id="MBB4961374.1"/>
    </source>
</evidence>
<feature type="region of interest" description="Disordered" evidence="1">
    <location>
        <begin position="60"/>
        <end position="181"/>
    </location>
</feature>
<feature type="compositionally biased region" description="Pro residues" evidence="1">
    <location>
        <begin position="171"/>
        <end position="181"/>
    </location>
</feature>
<feature type="transmembrane region" description="Helical" evidence="2">
    <location>
        <begin position="224"/>
        <end position="245"/>
    </location>
</feature>
<dbReference type="Proteomes" id="UP000578819">
    <property type="component" value="Unassembled WGS sequence"/>
</dbReference>
<keyword evidence="2" id="KW-0472">Membrane</keyword>
<keyword evidence="2" id="KW-0812">Transmembrane</keyword>